<keyword evidence="4" id="KW-1185">Reference proteome</keyword>
<name>A0AAV5LK21_9ROSI</name>
<organism evidence="3 4">
    <name type="scientific">Rubroshorea leprosula</name>
    <dbReference type="NCBI Taxonomy" id="152421"/>
    <lineage>
        <taxon>Eukaryota</taxon>
        <taxon>Viridiplantae</taxon>
        <taxon>Streptophyta</taxon>
        <taxon>Embryophyta</taxon>
        <taxon>Tracheophyta</taxon>
        <taxon>Spermatophyta</taxon>
        <taxon>Magnoliopsida</taxon>
        <taxon>eudicotyledons</taxon>
        <taxon>Gunneridae</taxon>
        <taxon>Pentapetalae</taxon>
        <taxon>rosids</taxon>
        <taxon>malvids</taxon>
        <taxon>Malvales</taxon>
        <taxon>Dipterocarpaceae</taxon>
        <taxon>Rubroshorea</taxon>
    </lineage>
</organism>
<dbReference type="CDD" id="cd09272">
    <property type="entry name" value="RNase_HI_RT_Ty1"/>
    <property type="match status" value="1"/>
</dbReference>
<feature type="region of interest" description="Disordered" evidence="1">
    <location>
        <begin position="952"/>
        <end position="978"/>
    </location>
</feature>
<feature type="domain" description="Reverse transcriptase Ty1/copia-type" evidence="2">
    <location>
        <begin position="568"/>
        <end position="811"/>
    </location>
</feature>
<comment type="caution">
    <text evidence="3">The sequence shown here is derived from an EMBL/GenBank/DDBJ whole genome shotgun (WGS) entry which is preliminary data.</text>
</comment>
<feature type="compositionally biased region" description="Basic and acidic residues" evidence="1">
    <location>
        <begin position="952"/>
        <end position="971"/>
    </location>
</feature>
<dbReference type="AlphaFoldDB" id="A0AAV5LK21"/>
<accession>A0AAV5LK21</accession>
<evidence type="ECO:0000256" key="1">
    <source>
        <dbReference type="SAM" id="MobiDB-lite"/>
    </source>
</evidence>
<dbReference type="Pfam" id="PF07727">
    <property type="entry name" value="RVT_2"/>
    <property type="match status" value="1"/>
</dbReference>
<reference evidence="3 4" key="1">
    <citation type="journal article" date="2021" name="Commun. Biol.">
        <title>The genome of Shorea leprosula (Dipterocarpaceae) highlights the ecological relevance of drought in aseasonal tropical rainforests.</title>
        <authorList>
            <person name="Ng K.K.S."/>
            <person name="Kobayashi M.J."/>
            <person name="Fawcett J.A."/>
            <person name="Hatakeyama M."/>
            <person name="Paape T."/>
            <person name="Ng C.H."/>
            <person name="Ang C.C."/>
            <person name="Tnah L.H."/>
            <person name="Lee C.T."/>
            <person name="Nishiyama T."/>
            <person name="Sese J."/>
            <person name="O'Brien M.J."/>
            <person name="Copetti D."/>
            <person name="Mohd Noor M.I."/>
            <person name="Ong R.C."/>
            <person name="Putra M."/>
            <person name="Sireger I.Z."/>
            <person name="Indrioko S."/>
            <person name="Kosugi Y."/>
            <person name="Izuno A."/>
            <person name="Isagi Y."/>
            <person name="Lee S.L."/>
            <person name="Shimizu K.K."/>
        </authorList>
    </citation>
    <scope>NUCLEOTIDE SEQUENCE [LARGE SCALE GENOMIC DNA]</scope>
    <source>
        <strain evidence="3">214</strain>
    </source>
</reference>
<dbReference type="EMBL" id="BPVZ01000123">
    <property type="protein sequence ID" value="GKV37498.1"/>
    <property type="molecule type" value="Genomic_DNA"/>
</dbReference>
<sequence length="1030" mass="115686">MNHLEEEAPAMNITRNGKEEINPDYEVWLNNDGLLTSWLLGTMNEEALRLVVGCDTTSQIWRCLEDHYLASTKEQEIHLKEQLTIKRGDGESLENFIRKFKGTYDGLAAIRKLVDDLDKVFQLSKVVGTCYQPYNLALLSKRPYPTFNQYITGLQNNERELQAADQENKDKTSAYAQVFVAQKGRGLHSRGYGGRNFSSKEIPQALVALTIMDDNNKSTYIDIGSTDHMTSDPASIGSLNLNDVLVLELKKNLLYVSKFTDENPCVFEFSSNGFVIKDQVTQAVVAKGIRKGQLYALEEEENHALAAISNKAIDSIWHQRLRHPNSNVLEALVMKNGNISTNGELCKYPDHDKWSRASSHLQPSWKLDDDAFMTPPTRQQTMGIESMREEEIEDNNAENIELEGEQDLKYERDNISAQSTLGPNNRDSPSSSINPLSTTRINPSLVQVAQEEPASAESSQEPIRVQVTQKEPNLAKSSQEPIGVPPPSHNATSASTHPMMTRTRIGTHIGHVKTSFPKYANTMVTNNNSYLNNAGMDIREPETIKKALQLPQWLRAMQEELAALYKSNTWTLVPPSSTNTNIVGSKWVFKTKLNSYGSVDKFKARLVARGFSQVPGVDFKKTFSPVLKPTILWLVIALATTLSWPLRQLDVKNAFLHGQLKEVVYMKQPPRFEDPNHPSYVCKLNKSIYGLKQAPRVGFDTFTLHLLKLGLHCSQANSSLFFFHNGQDTTLLLLYMDDIVLTASSSSLLQHIIENLSNKFALKDLGFLSYFLGIEVTLFSGGIFLSQAKYAKDILPRATMVEASMIATPMVVKEPHTPRDEDPVDAQEYRKIVGALQYLTITRANLCFAVNKKQSTLARSTVEAEYRALATTTVELVWITYLLHDIGISLLNPPQVFSNNISALRMAINLVFHARTKHIELDCHFVLEKFQFLRFKLGLVVSPQSSLRGSVKEVESTTELTSKESRPHKESGPQPTKETTKAYMKLVQYFLNDTLVLEKLTIHITGGEQHSKNDLLSLPMASKECQVVIL</sequence>
<evidence type="ECO:0000313" key="3">
    <source>
        <dbReference type="EMBL" id="GKV37498.1"/>
    </source>
</evidence>
<feature type="region of interest" description="Disordered" evidence="1">
    <location>
        <begin position="417"/>
        <end position="438"/>
    </location>
</feature>
<dbReference type="PANTHER" id="PTHR11439:SF470">
    <property type="entry name" value="CYSTEINE-RICH RLK (RECEPTOR-LIKE PROTEIN KINASE) 8"/>
    <property type="match status" value="1"/>
</dbReference>
<dbReference type="InterPro" id="IPR043502">
    <property type="entry name" value="DNA/RNA_pol_sf"/>
</dbReference>
<dbReference type="PANTHER" id="PTHR11439">
    <property type="entry name" value="GAG-POL-RELATED RETROTRANSPOSON"/>
    <property type="match status" value="1"/>
</dbReference>
<dbReference type="SUPFAM" id="SSF56672">
    <property type="entry name" value="DNA/RNA polymerases"/>
    <property type="match status" value="1"/>
</dbReference>
<gene>
    <name evidence="3" type="ORF">SLEP1_g45525</name>
</gene>
<dbReference type="Pfam" id="PF14223">
    <property type="entry name" value="Retrotran_gag_2"/>
    <property type="match status" value="1"/>
</dbReference>
<dbReference type="InterPro" id="IPR013103">
    <property type="entry name" value="RVT_2"/>
</dbReference>
<evidence type="ECO:0000313" key="4">
    <source>
        <dbReference type="Proteomes" id="UP001054252"/>
    </source>
</evidence>
<proteinExistence type="predicted"/>
<dbReference type="Proteomes" id="UP001054252">
    <property type="component" value="Unassembled WGS sequence"/>
</dbReference>
<feature type="compositionally biased region" description="Polar residues" evidence="1">
    <location>
        <begin position="471"/>
        <end position="480"/>
    </location>
</feature>
<evidence type="ECO:0000259" key="2">
    <source>
        <dbReference type="Pfam" id="PF07727"/>
    </source>
</evidence>
<protein>
    <recommendedName>
        <fullName evidence="2">Reverse transcriptase Ty1/copia-type domain-containing protein</fullName>
    </recommendedName>
</protein>
<feature type="region of interest" description="Disordered" evidence="1">
    <location>
        <begin position="471"/>
        <end position="496"/>
    </location>
</feature>